<dbReference type="OrthoDB" id="4227028at2759"/>
<feature type="transmembrane region" description="Helical" evidence="2">
    <location>
        <begin position="17"/>
        <end position="34"/>
    </location>
</feature>
<dbReference type="RefSeq" id="XP_020067280.1">
    <property type="nucleotide sequence ID" value="XM_020209007.1"/>
</dbReference>
<dbReference type="Proteomes" id="UP000094285">
    <property type="component" value="Unassembled WGS sequence"/>
</dbReference>
<dbReference type="Pfam" id="PF07543">
    <property type="entry name" value="PGA2"/>
    <property type="match status" value="1"/>
</dbReference>
<dbReference type="GO" id="GO:0015031">
    <property type="term" value="P:protein transport"/>
    <property type="evidence" value="ECO:0007669"/>
    <property type="project" value="TreeGrafter"/>
</dbReference>
<dbReference type="AlphaFoldDB" id="A0A1E4SRM9"/>
<evidence type="ECO:0000256" key="1">
    <source>
        <dbReference type="SAM" id="MobiDB-lite"/>
    </source>
</evidence>
<keyword evidence="2" id="KW-0472">Membrane</keyword>
<protein>
    <recommendedName>
        <fullName evidence="5">Processing of GAS1 and ALP protein 2</fullName>
    </recommendedName>
</protein>
<dbReference type="GeneID" id="30983143"/>
<gene>
    <name evidence="3" type="ORF">CANTADRAFT_43774</name>
</gene>
<evidence type="ECO:0008006" key="5">
    <source>
        <dbReference type="Google" id="ProtNLM"/>
    </source>
</evidence>
<keyword evidence="2" id="KW-1133">Transmembrane helix</keyword>
<organism evidence="3 4">
    <name type="scientific">Suhomyces tanzawaensis NRRL Y-17324</name>
    <dbReference type="NCBI Taxonomy" id="984487"/>
    <lineage>
        <taxon>Eukaryota</taxon>
        <taxon>Fungi</taxon>
        <taxon>Dikarya</taxon>
        <taxon>Ascomycota</taxon>
        <taxon>Saccharomycotina</taxon>
        <taxon>Pichiomycetes</taxon>
        <taxon>Debaryomycetaceae</taxon>
        <taxon>Suhomyces</taxon>
    </lineage>
</organism>
<sequence length="122" mass="14589">MFEFVYDYASKETITKYIRLAVVVGFYVLFRQYYANYAKAKQLKHQLAQDEKEAKDKPEADKKKEELQKQLEEDNVFGWGKKTRNRKKQQQAIIDQLAEETRLRYQTAYDAAEDHDIEDLLE</sequence>
<name>A0A1E4SRM9_9ASCO</name>
<accession>A0A1E4SRM9</accession>
<feature type="region of interest" description="Disordered" evidence="1">
    <location>
        <begin position="48"/>
        <end position="69"/>
    </location>
</feature>
<reference evidence="4" key="1">
    <citation type="submission" date="2016-05" db="EMBL/GenBank/DDBJ databases">
        <title>Comparative genomics of biotechnologically important yeasts.</title>
        <authorList>
            <consortium name="DOE Joint Genome Institute"/>
            <person name="Riley R."/>
            <person name="Haridas S."/>
            <person name="Wolfe K.H."/>
            <person name="Lopes M.R."/>
            <person name="Hittinger C.T."/>
            <person name="Goker M."/>
            <person name="Salamov A."/>
            <person name="Wisecaver J."/>
            <person name="Long T.M."/>
            <person name="Aerts A.L."/>
            <person name="Barry K."/>
            <person name="Choi C."/>
            <person name="Clum A."/>
            <person name="Coughlan A.Y."/>
            <person name="Deshpande S."/>
            <person name="Douglass A.P."/>
            <person name="Hanson S.J."/>
            <person name="Klenk H.-P."/>
            <person name="Labutti K."/>
            <person name="Lapidus A."/>
            <person name="Lindquist E."/>
            <person name="Lipzen A."/>
            <person name="Meier-Kolthoff J.P."/>
            <person name="Ohm R.A."/>
            <person name="Otillar R.P."/>
            <person name="Pangilinan J."/>
            <person name="Peng Y."/>
            <person name="Rokas A."/>
            <person name="Rosa C.A."/>
            <person name="Scheuner C."/>
            <person name="Sibirny A.A."/>
            <person name="Slot J.C."/>
            <person name="Stielow J.B."/>
            <person name="Sun H."/>
            <person name="Kurtzman C.P."/>
            <person name="Blackwell M."/>
            <person name="Grigoriev I.V."/>
            <person name="Jeffries T.W."/>
        </authorList>
    </citation>
    <scope>NUCLEOTIDE SEQUENCE [LARGE SCALE GENOMIC DNA]</scope>
    <source>
        <strain evidence="4">NRRL Y-17324</strain>
    </source>
</reference>
<dbReference type="STRING" id="984487.A0A1E4SRM9"/>
<dbReference type="PANTHER" id="PTHR28199:SF1">
    <property type="entry name" value="PROCESSING OF GAS1 AND ALP PROTEIN 2"/>
    <property type="match status" value="1"/>
</dbReference>
<keyword evidence="4" id="KW-1185">Reference proteome</keyword>
<proteinExistence type="predicted"/>
<dbReference type="EMBL" id="KV453909">
    <property type="protein sequence ID" value="ODV82158.1"/>
    <property type="molecule type" value="Genomic_DNA"/>
</dbReference>
<evidence type="ECO:0000313" key="3">
    <source>
        <dbReference type="EMBL" id="ODV82158.1"/>
    </source>
</evidence>
<evidence type="ECO:0000313" key="4">
    <source>
        <dbReference type="Proteomes" id="UP000094285"/>
    </source>
</evidence>
<dbReference type="PANTHER" id="PTHR28199">
    <property type="entry name" value="PROCESSING OF GAS1 AND ALP PROTEIN 2"/>
    <property type="match status" value="1"/>
</dbReference>
<evidence type="ECO:0000256" key="2">
    <source>
        <dbReference type="SAM" id="Phobius"/>
    </source>
</evidence>
<dbReference type="InterPro" id="IPR011431">
    <property type="entry name" value="Trafficking_Pga2"/>
</dbReference>
<dbReference type="PIRSF" id="PIRSF022909">
    <property type="entry name" value="UCP022909"/>
    <property type="match status" value="1"/>
</dbReference>
<keyword evidence="2" id="KW-0812">Transmembrane</keyword>